<name>A0A4S3B800_9ENTE</name>
<reference evidence="2 3" key="1">
    <citation type="submission" date="2019-01" db="EMBL/GenBank/DDBJ databases">
        <title>Vagococcus silagei sp. nov. isolated from brewer's grain.</title>
        <authorList>
            <person name="Guu J.-R."/>
        </authorList>
    </citation>
    <scope>NUCLEOTIDE SEQUENCE [LARGE SCALE GENOMIC DNA]</scope>
    <source>
        <strain evidence="2 3">2B-2</strain>
    </source>
</reference>
<accession>A0A4S3B800</accession>
<keyword evidence="1" id="KW-0472">Membrane</keyword>
<organism evidence="2 3">
    <name type="scientific">Vagococcus silagei</name>
    <dbReference type="NCBI Taxonomy" id="2508885"/>
    <lineage>
        <taxon>Bacteria</taxon>
        <taxon>Bacillati</taxon>
        <taxon>Bacillota</taxon>
        <taxon>Bacilli</taxon>
        <taxon>Lactobacillales</taxon>
        <taxon>Enterococcaceae</taxon>
        <taxon>Vagococcus</taxon>
    </lineage>
</organism>
<dbReference type="Proteomes" id="UP000310506">
    <property type="component" value="Unassembled WGS sequence"/>
</dbReference>
<proteinExistence type="predicted"/>
<evidence type="ECO:0000256" key="1">
    <source>
        <dbReference type="SAM" id="Phobius"/>
    </source>
</evidence>
<evidence type="ECO:0000313" key="2">
    <source>
        <dbReference type="EMBL" id="THB62113.1"/>
    </source>
</evidence>
<evidence type="ECO:0000313" key="3">
    <source>
        <dbReference type="Proteomes" id="UP000310506"/>
    </source>
</evidence>
<dbReference type="RefSeq" id="WP_136136114.1">
    <property type="nucleotide sequence ID" value="NZ_SDGV01000004.1"/>
</dbReference>
<protein>
    <submittedName>
        <fullName evidence="2">Uncharacterized protein</fullName>
    </submittedName>
</protein>
<comment type="caution">
    <text evidence="2">The sequence shown here is derived from an EMBL/GenBank/DDBJ whole genome shotgun (WGS) entry which is preliminary data.</text>
</comment>
<keyword evidence="3" id="KW-1185">Reference proteome</keyword>
<feature type="transmembrane region" description="Helical" evidence="1">
    <location>
        <begin position="46"/>
        <end position="69"/>
    </location>
</feature>
<dbReference type="AlphaFoldDB" id="A0A4S3B800"/>
<gene>
    <name evidence="2" type="ORF">ESZ54_02585</name>
</gene>
<feature type="transmembrane region" description="Helical" evidence="1">
    <location>
        <begin position="16"/>
        <end position="40"/>
    </location>
</feature>
<keyword evidence="1" id="KW-0812">Transmembrane</keyword>
<sequence length="155" mass="17754">MSDFKNKKIVIKRNTFLAVFNFCLALVFIPVAFYILIQLVTGKTSISISTGITLIVAALAVIEAVPNCIGIIKFGLRKLDLDQSGLTMYHNFSKKTQKWYDVKSIDISGLGNQQSLIFNFRDDSKYTFDLTDLPFTYDEEEVRDLIFDYYQHAKK</sequence>
<keyword evidence="1" id="KW-1133">Transmembrane helix</keyword>
<dbReference type="EMBL" id="SDGV01000004">
    <property type="protein sequence ID" value="THB62113.1"/>
    <property type="molecule type" value="Genomic_DNA"/>
</dbReference>